<evidence type="ECO:0000313" key="3">
    <source>
        <dbReference type="EMBL" id="AIU34716.1"/>
    </source>
</evidence>
<dbReference type="AlphaFoldDB" id="A0A097NV03"/>
<dbReference type="InterPro" id="IPR000157">
    <property type="entry name" value="TIR_dom"/>
</dbReference>
<keyword evidence="4" id="KW-1185">Reference proteome</keyword>
<evidence type="ECO:0000313" key="5">
    <source>
        <dbReference type="RefSeq" id="NP_001316117.1"/>
    </source>
</evidence>
<feature type="domain" description="TIR" evidence="2">
    <location>
        <begin position="168"/>
        <end position="300"/>
    </location>
</feature>
<dbReference type="SUPFAM" id="SSF52200">
    <property type="entry name" value="Toll/Interleukin receptor TIR domain"/>
    <property type="match status" value="1"/>
</dbReference>
<name>A0A097NV03_DIACI</name>
<dbReference type="KEGG" id="dci:103524770"/>
<dbReference type="RefSeq" id="XP_017305227.1">
    <property type="nucleotide sequence ID" value="XM_017449738.1"/>
</dbReference>
<feature type="region of interest" description="Disordered" evidence="1">
    <location>
        <begin position="369"/>
        <end position="390"/>
    </location>
</feature>
<dbReference type="GO" id="GO:0007165">
    <property type="term" value="P:signal transduction"/>
    <property type="evidence" value="ECO:0007669"/>
    <property type="project" value="InterPro"/>
</dbReference>
<dbReference type="PROSITE" id="PS50104">
    <property type="entry name" value="TIR"/>
    <property type="match status" value="1"/>
</dbReference>
<accession>A0A097NV03</accession>
<dbReference type="GeneID" id="103524770"/>
<dbReference type="Gene3D" id="3.40.50.10140">
    <property type="entry name" value="Toll/interleukin-1 receptor homology (TIR) domain"/>
    <property type="match status" value="1"/>
</dbReference>
<dbReference type="Pfam" id="PF01582">
    <property type="entry name" value="TIR"/>
    <property type="match status" value="1"/>
</dbReference>
<evidence type="ECO:0000313" key="6">
    <source>
        <dbReference type="RefSeq" id="XP_017305227.1"/>
    </source>
</evidence>
<dbReference type="RefSeq" id="NP_001316117.1">
    <property type="nucleotide sequence ID" value="NM_001329188.1"/>
</dbReference>
<dbReference type="EMBL" id="KM279945">
    <property type="protein sequence ID" value="AIU34716.1"/>
    <property type="molecule type" value="mRNA"/>
</dbReference>
<evidence type="ECO:0000259" key="2">
    <source>
        <dbReference type="PROSITE" id="PS50104"/>
    </source>
</evidence>
<organism evidence="3">
    <name type="scientific">Diaphorina citri</name>
    <name type="common">Asian citrus psyllid</name>
    <dbReference type="NCBI Taxonomy" id="121845"/>
    <lineage>
        <taxon>Eukaryota</taxon>
        <taxon>Metazoa</taxon>
        <taxon>Ecdysozoa</taxon>
        <taxon>Arthropoda</taxon>
        <taxon>Hexapoda</taxon>
        <taxon>Insecta</taxon>
        <taxon>Pterygota</taxon>
        <taxon>Neoptera</taxon>
        <taxon>Paraneoptera</taxon>
        <taxon>Hemiptera</taxon>
        <taxon>Sternorrhyncha</taxon>
        <taxon>Psylloidea</taxon>
        <taxon>Psyllidae</taxon>
        <taxon>Diaphorininae</taxon>
        <taxon>Diaphorina</taxon>
    </lineage>
</organism>
<reference evidence="3" key="1">
    <citation type="submission" date="2014-07" db="EMBL/GenBank/DDBJ databases">
        <title>Immune genes of the Asian citrus psyllid, Diaphorina citri.</title>
        <authorList>
            <person name="Arp A."/>
            <person name="Hunter W.B."/>
            <person name="Pelz-Stelinski K."/>
        </authorList>
    </citation>
    <scope>NUCLEOTIDE SEQUENCE</scope>
</reference>
<proteinExistence type="evidence at transcript level"/>
<evidence type="ECO:0000256" key="1">
    <source>
        <dbReference type="SAM" id="MobiDB-lite"/>
    </source>
</evidence>
<gene>
    <name evidence="3 5" type="primary">myd88</name>
    <name evidence="5 6" type="synonym">LOC103524770</name>
</gene>
<dbReference type="Proteomes" id="UP000079169">
    <property type="component" value="Unplaced"/>
</dbReference>
<feature type="compositionally biased region" description="Polar residues" evidence="1">
    <location>
        <begin position="369"/>
        <end position="383"/>
    </location>
</feature>
<dbReference type="PaxDb" id="121845-A0A097NV03"/>
<protein>
    <submittedName>
        <fullName evidence="3 5">Myeloid differentiation primary response protein</fullName>
    </submittedName>
    <submittedName>
        <fullName evidence="6">myeloid differentiation primary response protein MyD88 isoform X2</fullName>
    </submittedName>
</protein>
<dbReference type="STRING" id="121845.A0A097NV03"/>
<reference evidence="5" key="2">
    <citation type="submission" date="2025-04" db="UniProtKB">
        <authorList>
            <consortium name="RefSeq"/>
        </authorList>
    </citation>
    <scope>IDENTIFICATION</scope>
</reference>
<sequence>MMQCRNMDSNHDVEKYRYEDSMDYIKIPIEAIRPKTRQVLNDKLCDIKQLMSPENYQRDYRGLADLMDIKAPPNPNCEDLMKKMFEDWTKSSTLDRSVFNIATFLHFLECIDRFDVYDDCIGFIEEDCLYYENTRLGNSISKNGACMDDPSVITIEDVKSLNLGCGLAHYDALLLYDEADFDLAKQFNTQLNKMGFTVCDKDNSFLTGQFEHSAFIQVMDRCTCVIVLMSTHFMNNSLLHSLTQYAEAKHIDHTIHSKIIPILCSDDYFSVGFLQYCVKLKLNHYASNMEQFWDRLYYSLKGVGKGVPEWDFASNMEQFWDRLYYSLKGVGKGSQKQAIQFQTTPTSMPVAPPDYTLSQQAVAPPDYTLPQQATNSQSITNNMSEEKKDSMKKPMLMLTLQNGIRNTLKVFKPNKKKTKALCS</sequence>
<dbReference type="InterPro" id="IPR011029">
    <property type="entry name" value="DEATH-like_dom_sf"/>
</dbReference>
<dbReference type="Gene3D" id="1.10.533.10">
    <property type="entry name" value="Death Domain, Fas"/>
    <property type="match status" value="1"/>
</dbReference>
<dbReference type="InterPro" id="IPR035897">
    <property type="entry name" value="Toll_tir_struct_dom_sf"/>
</dbReference>
<evidence type="ECO:0000313" key="4">
    <source>
        <dbReference type="Proteomes" id="UP000079169"/>
    </source>
</evidence>